<comment type="caution">
    <text evidence="2">The sequence shown here is derived from an EMBL/GenBank/DDBJ whole genome shotgun (WGS) entry which is preliminary data.</text>
</comment>
<name>A0ABQ0SJC5_9BACL</name>
<evidence type="ECO:0000313" key="3">
    <source>
        <dbReference type="Proteomes" id="UP000317180"/>
    </source>
</evidence>
<gene>
    <name evidence="2" type="ORF">BAG01nite_00020</name>
</gene>
<dbReference type="Pfam" id="PF13333">
    <property type="entry name" value="rve_2"/>
    <property type="match status" value="1"/>
</dbReference>
<proteinExistence type="predicted"/>
<organism evidence="2 3">
    <name type="scientific">Brevibacillus agri</name>
    <dbReference type="NCBI Taxonomy" id="51101"/>
    <lineage>
        <taxon>Bacteria</taxon>
        <taxon>Bacillati</taxon>
        <taxon>Bacillota</taxon>
        <taxon>Bacilli</taxon>
        <taxon>Bacillales</taxon>
        <taxon>Paenibacillaceae</taxon>
        <taxon>Brevibacillus</taxon>
    </lineage>
</organism>
<accession>A0ABQ0SJC5</accession>
<evidence type="ECO:0000313" key="2">
    <source>
        <dbReference type="EMBL" id="GED23900.1"/>
    </source>
</evidence>
<dbReference type="InterPro" id="IPR001584">
    <property type="entry name" value="Integrase_cat-core"/>
</dbReference>
<evidence type="ECO:0000259" key="1">
    <source>
        <dbReference type="Pfam" id="PF13333"/>
    </source>
</evidence>
<reference evidence="2 3" key="1">
    <citation type="submission" date="2019-06" db="EMBL/GenBank/DDBJ databases">
        <title>Whole genome shotgun sequence of Brevibacillus agri NBRC 15538.</title>
        <authorList>
            <person name="Hosoyama A."/>
            <person name="Uohara A."/>
            <person name="Ohji S."/>
            <person name="Ichikawa N."/>
        </authorList>
    </citation>
    <scope>NUCLEOTIDE SEQUENCE [LARGE SCALE GENOMIC DNA]</scope>
    <source>
        <strain evidence="2 3">NBRC 15538</strain>
    </source>
</reference>
<dbReference type="Proteomes" id="UP000317180">
    <property type="component" value="Unassembled WGS sequence"/>
</dbReference>
<protein>
    <recommendedName>
        <fullName evidence="1">Integrase catalytic domain-containing protein</fullName>
    </recommendedName>
</protein>
<feature type="domain" description="Integrase catalytic" evidence="1">
    <location>
        <begin position="12"/>
        <end position="60"/>
    </location>
</feature>
<sequence length="94" mass="11181">MPKQRRRTFTSETEFVNQMNSQNLRHLELELYDYVNWFNKHRIHETLDYMTPVQYRQEALKKLSDLLLTIHLWSTAGSIFNCPVLASTRGCSCD</sequence>
<keyword evidence="3" id="KW-1185">Reference proteome</keyword>
<dbReference type="EMBL" id="BJOD01000001">
    <property type="protein sequence ID" value="GED23900.1"/>
    <property type="molecule type" value="Genomic_DNA"/>
</dbReference>